<feature type="compositionally biased region" description="Basic residues" evidence="1">
    <location>
        <begin position="82"/>
        <end position="93"/>
    </location>
</feature>
<evidence type="ECO:0000313" key="3">
    <source>
        <dbReference type="EMBL" id="MDR6841173.1"/>
    </source>
</evidence>
<accession>A0ABU1RQW9</accession>
<feature type="transmembrane region" description="Helical" evidence="2">
    <location>
        <begin position="21"/>
        <end position="42"/>
    </location>
</feature>
<name>A0ABU1RQW9_9GAMM</name>
<sequence length="274" mass="29646">MSKASSPADSRAEDRIERLQHWIAVLLSALLHLLLLLLAMLLSPPITMAPPQGADAGSRMAVNFIGDTPPQPTDAPPAVKPAPRKPTKPRKASRVQSTLVTRADDPVPYVVPDEAAQDSAQAPAASAPTAPPTPPRRPHIWGQPPGMLPEETAPENAGLARSPATDRGRGNEASAAVASLEVGGYQVYYDLRAEPRLRAWRDQGMTEIFLLLPGTRRYMVCPLETALRRESGPCRLLEPNSPELAAIGDARDVIDMQRVYRQGELVWSGPGPYR</sequence>
<feature type="compositionally biased region" description="Pro residues" evidence="1">
    <location>
        <begin position="69"/>
        <end position="80"/>
    </location>
</feature>
<evidence type="ECO:0008006" key="5">
    <source>
        <dbReference type="Google" id="ProtNLM"/>
    </source>
</evidence>
<evidence type="ECO:0000313" key="4">
    <source>
        <dbReference type="Proteomes" id="UP001254759"/>
    </source>
</evidence>
<evidence type="ECO:0000256" key="2">
    <source>
        <dbReference type="SAM" id="Phobius"/>
    </source>
</evidence>
<organism evidence="3 4">
    <name type="scientific">Pseudoxanthomonas sacheonensis</name>
    <dbReference type="NCBI Taxonomy" id="443615"/>
    <lineage>
        <taxon>Bacteria</taxon>
        <taxon>Pseudomonadati</taxon>
        <taxon>Pseudomonadota</taxon>
        <taxon>Gammaproteobacteria</taxon>
        <taxon>Lysobacterales</taxon>
        <taxon>Lysobacteraceae</taxon>
        <taxon>Pseudoxanthomonas</taxon>
    </lineage>
</organism>
<feature type="region of interest" description="Disordered" evidence="1">
    <location>
        <begin position="115"/>
        <end position="170"/>
    </location>
</feature>
<feature type="compositionally biased region" description="Low complexity" evidence="1">
    <location>
        <begin position="115"/>
        <end position="128"/>
    </location>
</feature>
<keyword evidence="4" id="KW-1185">Reference proteome</keyword>
<dbReference type="RefSeq" id="WP_310091700.1">
    <property type="nucleotide sequence ID" value="NZ_JAVDTT010000002.1"/>
</dbReference>
<dbReference type="Proteomes" id="UP001254759">
    <property type="component" value="Unassembled WGS sequence"/>
</dbReference>
<gene>
    <name evidence="3" type="ORF">J2W94_001458</name>
</gene>
<protein>
    <recommendedName>
        <fullName evidence="5">Type II toxin-antitoxin system RelE/ParE family toxin</fullName>
    </recommendedName>
</protein>
<dbReference type="EMBL" id="JAVDTT010000002">
    <property type="protein sequence ID" value="MDR6841173.1"/>
    <property type="molecule type" value="Genomic_DNA"/>
</dbReference>
<comment type="caution">
    <text evidence="3">The sequence shown here is derived from an EMBL/GenBank/DDBJ whole genome shotgun (WGS) entry which is preliminary data.</text>
</comment>
<keyword evidence="2" id="KW-0472">Membrane</keyword>
<feature type="region of interest" description="Disordered" evidence="1">
    <location>
        <begin position="62"/>
        <end position="97"/>
    </location>
</feature>
<evidence type="ECO:0000256" key="1">
    <source>
        <dbReference type="SAM" id="MobiDB-lite"/>
    </source>
</evidence>
<proteinExistence type="predicted"/>
<reference evidence="3 4" key="1">
    <citation type="submission" date="2023-07" db="EMBL/GenBank/DDBJ databases">
        <title>Sorghum-associated microbial communities from plants grown in Nebraska, USA.</title>
        <authorList>
            <person name="Schachtman D."/>
        </authorList>
    </citation>
    <scope>NUCLEOTIDE SEQUENCE [LARGE SCALE GENOMIC DNA]</scope>
    <source>
        <strain evidence="3 4">BE107</strain>
    </source>
</reference>
<keyword evidence="2" id="KW-0812">Transmembrane</keyword>
<keyword evidence="2" id="KW-1133">Transmembrane helix</keyword>